<dbReference type="Gene3D" id="3.30.70.360">
    <property type="match status" value="1"/>
</dbReference>
<dbReference type="OrthoDB" id="9777385at2"/>
<dbReference type="InterPro" id="IPR002933">
    <property type="entry name" value="Peptidase_M20"/>
</dbReference>
<dbReference type="FunFam" id="3.30.70.360:FF:000001">
    <property type="entry name" value="N-acetyldiaminopimelate deacetylase"/>
    <property type="match status" value="1"/>
</dbReference>
<dbReference type="NCBIfam" id="TIGR01891">
    <property type="entry name" value="amidohydrolases"/>
    <property type="match status" value="1"/>
</dbReference>
<dbReference type="Proteomes" id="UP000216998">
    <property type="component" value="Unassembled WGS sequence"/>
</dbReference>
<dbReference type="EMBL" id="NOXU01000019">
    <property type="protein sequence ID" value="OYQ36994.1"/>
    <property type="molecule type" value="Genomic_DNA"/>
</dbReference>
<dbReference type="InterPro" id="IPR036264">
    <property type="entry name" value="Bact_exopeptidase_dim_dom"/>
</dbReference>
<organism evidence="3 4">
    <name type="scientific">Niveispirillum lacus</name>
    <dbReference type="NCBI Taxonomy" id="1981099"/>
    <lineage>
        <taxon>Bacteria</taxon>
        <taxon>Pseudomonadati</taxon>
        <taxon>Pseudomonadota</taxon>
        <taxon>Alphaproteobacteria</taxon>
        <taxon>Rhodospirillales</taxon>
        <taxon>Azospirillaceae</taxon>
        <taxon>Niveispirillum</taxon>
    </lineage>
</organism>
<evidence type="ECO:0000313" key="4">
    <source>
        <dbReference type="Proteomes" id="UP000216998"/>
    </source>
</evidence>
<dbReference type="GO" id="GO:0050118">
    <property type="term" value="F:N-acetyldiaminopimelate deacetylase activity"/>
    <property type="evidence" value="ECO:0007669"/>
    <property type="project" value="UniProtKB-ARBA"/>
</dbReference>
<dbReference type="InterPro" id="IPR017439">
    <property type="entry name" value="Amidohydrolase"/>
</dbReference>
<dbReference type="Pfam" id="PF07687">
    <property type="entry name" value="M20_dimer"/>
    <property type="match status" value="1"/>
</dbReference>
<name>A0A255Z7X2_9PROT</name>
<reference evidence="3 4" key="1">
    <citation type="submission" date="2017-07" db="EMBL/GenBank/DDBJ databases">
        <title>Niveispirillum cyanobacteriorum sp. nov., isolated from cyanobacterial aggregates in a eutrophic lake.</title>
        <authorList>
            <person name="Cai H."/>
        </authorList>
    </citation>
    <scope>NUCLEOTIDE SEQUENCE [LARGE SCALE GENOMIC DNA]</scope>
    <source>
        <strain evidence="4">TH1-14</strain>
    </source>
</reference>
<proteinExistence type="predicted"/>
<evidence type="ECO:0000313" key="3">
    <source>
        <dbReference type="EMBL" id="OYQ36994.1"/>
    </source>
</evidence>
<keyword evidence="1 3" id="KW-0378">Hydrolase</keyword>
<dbReference type="RefSeq" id="WP_133065397.1">
    <property type="nucleotide sequence ID" value="NZ_NOXU01000019.1"/>
</dbReference>
<sequence length="279" mass="29669">ADLPGTVKFIFQPAEEGPPEGEEGGAELMVKQGVLDQEPIPQAIFGLHLVSAYHVGTIAYRPGPAMAAADTFKIVVQGRQAHGGRPWTGVDPLVTSAQILVGLQTIVSRNMEVIKEPAVVTVGALNGGVRSNIIPDKAEMVGTIRTFDQGMRQEVHERIRRVAENIAESAGATASVTIETGYPVTDNDRDLTKWAAPVLAQVAGPGKLVEGSKTTGAEDFSFFQQKIPGFFFWVGATPTNVPIEKAPSNHSPLFKVDESSLAIGAEAMASLTMAWLQAQ</sequence>
<dbReference type="SUPFAM" id="SSF53187">
    <property type="entry name" value="Zn-dependent exopeptidases"/>
    <property type="match status" value="1"/>
</dbReference>
<dbReference type="SUPFAM" id="SSF55031">
    <property type="entry name" value="Bacterial exopeptidase dimerisation domain"/>
    <property type="match status" value="1"/>
</dbReference>
<feature type="domain" description="Peptidase M20 dimerisation" evidence="2">
    <location>
        <begin position="71"/>
        <end position="168"/>
    </location>
</feature>
<dbReference type="InterPro" id="IPR011650">
    <property type="entry name" value="Peptidase_M20_dimer"/>
</dbReference>
<evidence type="ECO:0000259" key="2">
    <source>
        <dbReference type="Pfam" id="PF07687"/>
    </source>
</evidence>
<dbReference type="Gene3D" id="3.40.630.10">
    <property type="entry name" value="Zn peptidases"/>
    <property type="match status" value="1"/>
</dbReference>
<dbReference type="GO" id="GO:0019877">
    <property type="term" value="P:diaminopimelate biosynthetic process"/>
    <property type="evidence" value="ECO:0007669"/>
    <property type="project" value="UniProtKB-ARBA"/>
</dbReference>
<feature type="non-terminal residue" evidence="3">
    <location>
        <position position="1"/>
    </location>
</feature>
<comment type="caution">
    <text evidence="3">The sequence shown here is derived from an EMBL/GenBank/DDBJ whole genome shotgun (WGS) entry which is preliminary data.</text>
</comment>
<dbReference type="PANTHER" id="PTHR11014:SF63">
    <property type="entry name" value="METALLOPEPTIDASE, PUTATIVE (AFU_ORTHOLOGUE AFUA_6G09600)-RELATED"/>
    <property type="match status" value="1"/>
</dbReference>
<protein>
    <submittedName>
        <fullName evidence="3">N-acyl-L-amino acid amidohydrolase</fullName>
    </submittedName>
</protein>
<keyword evidence="4" id="KW-1185">Reference proteome</keyword>
<evidence type="ECO:0000256" key="1">
    <source>
        <dbReference type="ARBA" id="ARBA00022801"/>
    </source>
</evidence>
<dbReference type="AlphaFoldDB" id="A0A255Z7X2"/>
<dbReference type="PANTHER" id="PTHR11014">
    <property type="entry name" value="PEPTIDASE M20 FAMILY MEMBER"/>
    <property type="match status" value="1"/>
</dbReference>
<accession>A0A255Z7X2</accession>
<dbReference type="Pfam" id="PF01546">
    <property type="entry name" value="Peptidase_M20"/>
    <property type="match status" value="1"/>
</dbReference>
<gene>
    <name evidence="3" type="ORF">CHU95_03135</name>
</gene>